<dbReference type="InterPro" id="IPR000055">
    <property type="entry name" value="Restrct_endonuc_typeI_TRD"/>
</dbReference>
<dbReference type="InterPro" id="IPR051212">
    <property type="entry name" value="Type-I_RE_S_subunit"/>
</dbReference>
<evidence type="ECO:0000313" key="5">
    <source>
        <dbReference type="EMBL" id="GEC94750.1"/>
    </source>
</evidence>
<dbReference type="EMBL" id="BJNV01000010">
    <property type="protein sequence ID" value="GEC94750.1"/>
    <property type="molecule type" value="Genomic_DNA"/>
</dbReference>
<evidence type="ECO:0000259" key="4">
    <source>
        <dbReference type="Pfam" id="PF01420"/>
    </source>
</evidence>
<comment type="similarity">
    <text evidence="1">Belongs to the type-I restriction system S methylase family.</text>
</comment>
<protein>
    <recommendedName>
        <fullName evidence="4">Type I restriction modification DNA specificity domain-containing protein</fullName>
    </recommendedName>
</protein>
<dbReference type="OrthoDB" id="5298944at2"/>
<dbReference type="GO" id="GO:0003677">
    <property type="term" value="F:DNA binding"/>
    <property type="evidence" value="ECO:0007669"/>
    <property type="project" value="UniProtKB-KW"/>
</dbReference>
<evidence type="ECO:0000256" key="1">
    <source>
        <dbReference type="ARBA" id="ARBA00010923"/>
    </source>
</evidence>
<sequence>MIRIPEDWSKALLKRRVRFAYGDSLAADDRNDGKVPVYGSNGVVGLHDRSITGAPTIVIGRKGSSGKLTWSDIPCFPIDTTYFVDETQTHEDIRWLFYALSSLDLDKINFDSAVPGLNRELAYSLPLLFPPIEDQRRIAAYLDASCAAIDAAVAAKRRQIGTLDALRESRIERAITHGLQESSMQPVGLDWIESLPIHWKAVRVKRVLAAMDYGISVSTNDEGRFPVLKMGHIQNGEIEYAKLDYVDDVPETLLLEENDVLYNRTNSPDQVGKAAIFRKTKGEAITFASYLVRLRLNHRVLPEFFNYVANSVAFLGFARRMAIPSVQQSNLNSTRYGRLWIPLPPLEEQHCIVNSLNAMSLEVHATQSVLRKQIDTLTAYRKSLIHECVTGQRRIGEAELAAAGLAP</sequence>
<name>A0A4Y4CW05_ZOORA</name>
<dbReference type="PANTHER" id="PTHR43140">
    <property type="entry name" value="TYPE-1 RESTRICTION ENZYME ECOKI SPECIFICITY PROTEIN"/>
    <property type="match status" value="1"/>
</dbReference>
<dbReference type="AlphaFoldDB" id="A0A4Y4CW05"/>
<dbReference type="Gene3D" id="3.90.220.20">
    <property type="entry name" value="DNA methylase specificity domains"/>
    <property type="match status" value="2"/>
</dbReference>
<dbReference type="GO" id="GO:0009307">
    <property type="term" value="P:DNA restriction-modification system"/>
    <property type="evidence" value="ECO:0007669"/>
    <property type="project" value="UniProtKB-KW"/>
</dbReference>
<dbReference type="CDD" id="cd17524">
    <property type="entry name" value="RMtype1_S_EcoUTORF5051P-TRD2-CR2_like"/>
    <property type="match status" value="1"/>
</dbReference>
<organism evidence="5 6">
    <name type="scientific">Zoogloea ramigera</name>
    <dbReference type="NCBI Taxonomy" id="350"/>
    <lineage>
        <taxon>Bacteria</taxon>
        <taxon>Pseudomonadati</taxon>
        <taxon>Pseudomonadota</taxon>
        <taxon>Betaproteobacteria</taxon>
        <taxon>Rhodocyclales</taxon>
        <taxon>Zoogloeaceae</taxon>
        <taxon>Zoogloea</taxon>
    </lineage>
</organism>
<keyword evidence="6" id="KW-1185">Reference proteome</keyword>
<dbReference type="Pfam" id="PF01420">
    <property type="entry name" value="Methylase_S"/>
    <property type="match status" value="2"/>
</dbReference>
<feature type="domain" description="Type I restriction modification DNA specificity" evidence="4">
    <location>
        <begin position="27"/>
        <end position="147"/>
    </location>
</feature>
<accession>A0A4Y4CW05</accession>
<evidence type="ECO:0000313" key="6">
    <source>
        <dbReference type="Proteomes" id="UP000318422"/>
    </source>
</evidence>
<dbReference type="InterPro" id="IPR044946">
    <property type="entry name" value="Restrct_endonuc_typeI_TRD_sf"/>
</dbReference>
<gene>
    <name evidence="5" type="ORF">ZRA01_08230</name>
</gene>
<proteinExistence type="inferred from homology"/>
<dbReference type="Proteomes" id="UP000318422">
    <property type="component" value="Unassembled WGS sequence"/>
</dbReference>
<comment type="caution">
    <text evidence="5">The sequence shown here is derived from an EMBL/GenBank/DDBJ whole genome shotgun (WGS) entry which is preliminary data.</text>
</comment>
<reference evidence="5 6" key="1">
    <citation type="submission" date="2019-06" db="EMBL/GenBank/DDBJ databases">
        <title>Whole genome shotgun sequence of Zoogloea ramigera NBRC 15342.</title>
        <authorList>
            <person name="Hosoyama A."/>
            <person name="Uohara A."/>
            <person name="Ohji S."/>
            <person name="Ichikawa N."/>
        </authorList>
    </citation>
    <scope>NUCLEOTIDE SEQUENCE [LARGE SCALE GENOMIC DNA]</scope>
    <source>
        <strain evidence="5 6">NBRC 15342</strain>
    </source>
</reference>
<dbReference type="SUPFAM" id="SSF116734">
    <property type="entry name" value="DNA methylase specificity domain"/>
    <property type="match status" value="2"/>
</dbReference>
<keyword evidence="2" id="KW-0680">Restriction system</keyword>
<dbReference type="CDD" id="cd17267">
    <property type="entry name" value="RMtype1_S_EcoAO83I-TRD1-CR1_like"/>
    <property type="match status" value="1"/>
</dbReference>
<dbReference type="RefSeq" id="WP_141349609.1">
    <property type="nucleotide sequence ID" value="NZ_BJNV01000010.1"/>
</dbReference>
<dbReference type="PANTHER" id="PTHR43140:SF1">
    <property type="entry name" value="TYPE I RESTRICTION ENZYME ECOKI SPECIFICITY SUBUNIT"/>
    <property type="match status" value="1"/>
</dbReference>
<evidence type="ECO:0000256" key="3">
    <source>
        <dbReference type="ARBA" id="ARBA00023125"/>
    </source>
</evidence>
<evidence type="ECO:0000256" key="2">
    <source>
        <dbReference type="ARBA" id="ARBA00022747"/>
    </source>
</evidence>
<keyword evidence="3" id="KW-0238">DNA-binding</keyword>
<feature type="domain" description="Type I restriction modification DNA specificity" evidence="4">
    <location>
        <begin position="218"/>
        <end position="360"/>
    </location>
</feature>